<proteinExistence type="inferred from homology"/>
<evidence type="ECO:0000313" key="5">
    <source>
        <dbReference type="EMBL" id="MCK8786320.1"/>
    </source>
</evidence>
<dbReference type="Proteomes" id="UP001139516">
    <property type="component" value="Unassembled WGS sequence"/>
</dbReference>
<dbReference type="AlphaFoldDB" id="A0A9X1YC73"/>
<evidence type="ECO:0000259" key="4">
    <source>
        <dbReference type="Pfam" id="PF13458"/>
    </source>
</evidence>
<dbReference type="RefSeq" id="WP_248668437.1">
    <property type="nucleotide sequence ID" value="NZ_JALPRX010000080.1"/>
</dbReference>
<name>A0A9X1YC73_9PROT</name>
<dbReference type="SUPFAM" id="SSF53822">
    <property type="entry name" value="Periplasmic binding protein-like I"/>
    <property type="match status" value="1"/>
</dbReference>
<sequence length="427" mass="46138">MKMQPALLAIVLSTLAIPAFAQPIPVGHIADLSGATSDVGVPYGQGVDDALAWVNRTRGGVAGRQMNVTMQDYGYQAPRAVALYQQWMSRDRPVAIQGWGTADTEALVAFVTRDRVPFISGSYSAALTDPTGRAPKADKAAPFNFFYGPSYSDGLRAMLRWAADDWRARGQQGRPRFVHMGANHPYPNSPKEAGEAMARELGFEVLPAIQFALTPGDYTAQCLTAKNAGANYAYLGNTAGSNISVLRACQTVGANIQFLGNVWGMDENAMKAAGTAANGVVFPVRTAAVWGQEAPGMQAVREISRISDPSGNAYRPVHYLAGICAAMLMTEAMETAAEAGGQITGPRIRDGFYARQNWVPRGFEGVCAPSNFTAEDHRGTMTVQLYRAVVTGPTNQGPVDELIRNNTMRLERVATVELERRRDWLGW</sequence>
<comment type="caution">
    <text evidence="5">The sequence shown here is derived from an EMBL/GenBank/DDBJ whole genome shotgun (WGS) entry which is preliminary data.</text>
</comment>
<gene>
    <name evidence="5" type="ORF">M0638_18235</name>
</gene>
<dbReference type="CDD" id="cd06334">
    <property type="entry name" value="PBP1_ABC_ligand_binding-like"/>
    <property type="match status" value="1"/>
</dbReference>
<evidence type="ECO:0000313" key="6">
    <source>
        <dbReference type="Proteomes" id="UP001139516"/>
    </source>
</evidence>
<dbReference type="EMBL" id="JALPRX010000080">
    <property type="protein sequence ID" value="MCK8786320.1"/>
    <property type="molecule type" value="Genomic_DNA"/>
</dbReference>
<keyword evidence="6" id="KW-1185">Reference proteome</keyword>
<organism evidence="5 6">
    <name type="scientific">Roseomonas acroporae</name>
    <dbReference type="NCBI Taxonomy" id="2937791"/>
    <lineage>
        <taxon>Bacteria</taxon>
        <taxon>Pseudomonadati</taxon>
        <taxon>Pseudomonadota</taxon>
        <taxon>Alphaproteobacteria</taxon>
        <taxon>Acetobacterales</taxon>
        <taxon>Roseomonadaceae</taxon>
        <taxon>Roseomonas</taxon>
    </lineage>
</organism>
<dbReference type="PANTHER" id="PTHR47235">
    <property type="entry name" value="BLR6548 PROTEIN"/>
    <property type="match status" value="1"/>
</dbReference>
<evidence type="ECO:0000256" key="2">
    <source>
        <dbReference type="ARBA" id="ARBA00022729"/>
    </source>
</evidence>
<feature type="domain" description="Leucine-binding protein" evidence="4">
    <location>
        <begin position="23"/>
        <end position="389"/>
    </location>
</feature>
<dbReference type="Gene3D" id="3.40.50.2300">
    <property type="match status" value="2"/>
</dbReference>
<dbReference type="Pfam" id="PF13458">
    <property type="entry name" value="Peripla_BP_6"/>
    <property type="match status" value="1"/>
</dbReference>
<protein>
    <submittedName>
        <fullName evidence="5">ABC transporter substrate-binding protein</fullName>
    </submittedName>
</protein>
<evidence type="ECO:0000256" key="1">
    <source>
        <dbReference type="ARBA" id="ARBA00010062"/>
    </source>
</evidence>
<evidence type="ECO:0000256" key="3">
    <source>
        <dbReference type="SAM" id="SignalP"/>
    </source>
</evidence>
<dbReference type="PANTHER" id="PTHR47235:SF1">
    <property type="entry name" value="BLR6548 PROTEIN"/>
    <property type="match status" value="1"/>
</dbReference>
<dbReference type="InterPro" id="IPR028081">
    <property type="entry name" value="Leu-bd"/>
</dbReference>
<keyword evidence="2 3" id="KW-0732">Signal</keyword>
<dbReference type="InterPro" id="IPR028082">
    <property type="entry name" value="Peripla_BP_I"/>
</dbReference>
<reference evidence="5" key="1">
    <citation type="submission" date="2022-04" db="EMBL/GenBank/DDBJ databases">
        <title>Roseomonas acroporae sp. nov., isolated from coral Acropora digitifera.</title>
        <authorList>
            <person name="Sun H."/>
        </authorList>
    </citation>
    <scope>NUCLEOTIDE SEQUENCE</scope>
    <source>
        <strain evidence="5">NAR14</strain>
    </source>
</reference>
<feature type="chain" id="PRO_5040918971" evidence="3">
    <location>
        <begin position="22"/>
        <end position="427"/>
    </location>
</feature>
<accession>A0A9X1YC73</accession>
<feature type="signal peptide" evidence="3">
    <location>
        <begin position="1"/>
        <end position="21"/>
    </location>
</feature>
<comment type="similarity">
    <text evidence="1">Belongs to the leucine-binding protein family.</text>
</comment>